<organism evidence="1 2">
    <name type="scientific">Thiorhodococcus drewsii AZ1</name>
    <dbReference type="NCBI Taxonomy" id="765913"/>
    <lineage>
        <taxon>Bacteria</taxon>
        <taxon>Pseudomonadati</taxon>
        <taxon>Pseudomonadota</taxon>
        <taxon>Gammaproteobacteria</taxon>
        <taxon>Chromatiales</taxon>
        <taxon>Chromatiaceae</taxon>
        <taxon>Thiorhodococcus</taxon>
    </lineage>
</organism>
<dbReference type="RefSeq" id="WP_007039833.1">
    <property type="nucleotide sequence ID" value="NZ_AFWT01000006.1"/>
</dbReference>
<dbReference type="Gene3D" id="2.60.40.4350">
    <property type="match status" value="1"/>
</dbReference>
<comment type="caution">
    <text evidence="1">The sequence shown here is derived from an EMBL/GenBank/DDBJ whole genome shotgun (WGS) entry which is preliminary data.</text>
</comment>
<dbReference type="OrthoDB" id="6162707at2"/>
<proteinExistence type="predicted"/>
<protein>
    <submittedName>
        <fullName evidence="1">CRISPR-associated protein, Cmr3 family</fullName>
    </submittedName>
</protein>
<dbReference type="Pfam" id="PF09700">
    <property type="entry name" value="Cas_Cmr3"/>
    <property type="match status" value="1"/>
</dbReference>
<name>G2DYK6_9GAMM</name>
<dbReference type="AlphaFoldDB" id="G2DYK6"/>
<evidence type="ECO:0000313" key="1">
    <source>
        <dbReference type="EMBL" id="EGV32633.1"/>
    </source>
</evidence>
<gene>
    <name evidence="1" type="ORF">ThidrDRAFT_1118</name>
</gene>
<dbReference type="STRING" id="765913.ThidrDRAFT_1118"/>
<dbReference type="Gene3D" id="3.30.70.2940">
    <property type="match status" value="1"/>
</dbReference>
<sequence>MTETLYWRFDPLDTWFFREARGFETSGHNELSSLFPPPARTVAGALRTLIGEQQQVDWSRFPEADAYAELRALIGDGDSLGQLELTGPYPLWNGARLYPVPQHLLGKDGKYRFLEPGEPVTCDLGRVTLPQIRATADGPLLGAKPLEGGWLERADLQRVLAGKVPARVLFNDDLFDEEPRLGIARDNARRTGRDGLLYQTRHLRPRAGLAIGVGSRGLSADMLSTSDVIRFGGEARPSAVRLVAEQPVGPEPPVAQGNQLALMLLTPADFDREWLPPGFIPSERDGLGVWQGKIRGVSLTLRCAVIGKTAREGGWDLANQRPRPVRSLVPAGSIYFCTLDDGVDARAAVEALHGQHIGRDSALGRGELAVGLWPIEGDENA</sequence>
<dbReference type="Proteomes" id="UP000004200">
    <property type="component" value="Unassembled WGS sequence"/>
</dbReference>
<evidence type="ECO:0000313" key="2">
    <source>
        <dbReference type="Proteomes" id="UP000004200"/>
    </source>
</evidence>
<dbReference type="InterPro" id="IPR010165">
    <property type="entry name" value="CRISPR-Cmr3_IIIB"/>
</dbReference>
<dbReference type="eggNOG" id="COG1769">
    <property type="taxonomic scope" value="Bacteria"/>
</dbReference>
<reference evidence="1 2" key="1">
    <citation type="submission" date="2011-06" db="EMBL/GenBank/DDBJ databases">
        <title>The draft genome of Thiorhodococcus drewsii AZ1.</title>
        <authorList>
            <consortium name="US DOE Joint Genome Institute (JGI-PGF)"/>
            <person name="Lucas S."/>
            <person name="Han J."/>
            <person name="Lapidus A."/>
            <person name="Cheng J.-F."/>
            <person name="Goodwin L."/>
            <person name="Pitluck S."/>
            <person name="Peters L."/>
            <person name="Land M.L."/>
            <person name="Hauser L."/>
            <person name="Vogl K."/>
            <person name="Liu Z."/>
            <person name="Imhoff J."/>
            <person name="Thiel V."/>
            <person name="Frigaard N.-U."/>
            <person name="Bryant D.A."/>
            <person name="Woyke T.J."/>
        </authorList>
    </citation>
    <scope>NUCLEOTIDE SEQUENCE [LARGE SCALE GENOMIC DNA]</scope>
    <source>
        <strain evidence="1 2">AZ1</strain>
    </source>
</reference>
<keyword evidence="2" id="KW-1185">Reference proteome</keyword>
<dbReference type="EMBL" id="AFWT01000006">
    <property type="protein sequence ID" value="EGV32633.1"/>
    <property type="molecule type" value="Genomic_DNA"/>
</dbReference>
<accession>G2DYK6</accession>
<dbReference type="NCBIfam" id="TIGR01888">
    <property type="entry name" value="cas_cmr3"/>
    <property type="match status" value="1"/>
</dbReference>
<dbReference type="InterPro" id="IPR019117">
    <property type="entry name" value="CRISPR-assoc_protein_Cmr3"/>
</dbReference>